<dbReference type="Proteomes" id="UP000887565">
    <property type="component" value="Unplaced"/>
</dbReference>
<accession>A0A915ISG7</accession>
<evidence type="ECO:0000313" key="1">
    <source>
        <dbReference type="Proteomes" id="UP000887565"/>
    </source>
</evidence>
<name>A0A915ISG7_ROMCU</name>
<dbReference type="AlphaFoldDB" id="A0A915ISG7"/>
<protein>
    <submittedName>
        <fullName evidence="2">Uncharacterized protein</fullName>
    </submittedName>
</protein>
<dbReference type="WBParaSite" id="nRc.2.0.1.t16815-RA">
    <property type="protein sequence ID" value="nRc.2.0.1.t16815-RA"/>
    <property type="gene ID" value="nRc.2.0.1.g16815"/>
</dbReference>
<evidence type="ECO:0000313" key="2">
    <source>
        <dbReference type="WBParaSite" id="nRc.2.0.1.t16815-RA"/>
    </source>
</evidence>
<proteinExistence type="predicted"/>
<sequence>MCRACGMYGYAMDRSLYQEESIVIIPDSITVIQEGHLNKNVLNFTSTPYKQHLPDAMFGMFDFDVEVNRMFKFTENRLIQVVIDKERYFYQKVYERIE</sequence>
<keyword evidence="1" id="KW-1185">Reference proteome</keyword>
<reference evidence="2" key="1">
    <citation type="submission" date="2022-11" db="UniProtKB">
        <authorList>
            <consortium name="WormBaseParasite"/>
        </authorList>
    </citation>
    <scope>IDENTIFICATION</scope>
</reference>
<organism evidence="1 2">
    <name type="scientific">Romanomermis culicivorax</name>
    <name type="common">Nematode worm</name>
    <dbReference type="NCBI Taxonomy" id="13658"/>
    <lineage>
        <taxon>Eukaryota</taxon>
        <taxon>Metazoa</taxon>
        <taxon>Ecdysozoa</taxon>
        <taxon>Nematoda</taxon>
        <taxon>Enoplea</taxon>
        <taxon>Dorylaimia</taxon>
        <taxon>Mermithida</taxon>
        <taxon>Mermithoidea</taxon>
        <taxon>Mermithidae</taxon>
        <taxon>Romanomermis</taxon>
    </lineage>
</organism>